<keyword evidence="1" id="KW-0677">Repeat</keyword>
<dbReference type="Pfam" id="PF00023">
    <property type="entry name" value="Ank"/>
    <property type="match status" value="1"/>
</dbReference>
<dbReference type="Pfam" id="PF12796">
    <property type="entry name" value="Ank_2"/>
    <property type="match status" value="2"/>
</dbReference>
<keyword evidence="2 3" id="KW-0040">ANK repeat</keyword>
<feature type="region of interest" description="Disordered" evidence="4">
    <location>
        <begin position="1115"/>
        <end position="1182"/>
    </location>
</feature>
<name>A0A420YCH8_9PEZI</name>
<dbReference type="Gene3D" id="1.25.40.20">
    <property type="entry name" value="Ankyrin repeat-containing domain"/>
    <property type="match status" value="3"/>
</dbReference>
<dbReference type="STRING" id="177199.A0A420YCH8"/>
<dbReference type="PANTHER" id="PTHR24198">
    <property type="entry name" value="ANKYRIN REPEAT AND PROTEIN KINASE DOMAIN-CONTAINING PROTEIN"/>
    <property type="match status" value="1"/>
</dbReference>
<evidence type="ECO:0000256" key="3">
    <source>
        <dbReference type="PROSITE-ProRule" id="PRU00023"/>
    </source>
</evidence>
<reference evidence="5 6" key="1">
    <citation type="submission" date="2018-08" db="EMBL/GenBank/DDBJ databases">
        <title>Draft genome of the lignicolous fungus Coniochaeta pulveracea.</title>
        <authorList>
            <person name="Borstlap C.J."/>
            <person name="De Witt R.N."/>
            <person name="Botha A."/>
            <person name="Volschenk H."/>
        </authorList>
    </citation>
    <scope>NUCLEOTIDE SEQUENCE [LARGE SCALE GENOMIC DNA]</scope>
    <source>
        <strain evidence="5 6">CAB683</strain>
    </source>
</reference>
<dbReference type="PROSITE" id="PS50088">
    <property type="entry name" value="ANK_REPEAT"/>
    <property type="match status" value="4"/>
</dbReference>
<feature type="compositionally biased region" description="Acidic residues" evidence="4">
    <location>
        <begin position="1223"/>
        <end position="1238"/>
    </location>
</feature>
<dbReference type="PANTHER" id="PTHR24198:SF165">
    <property type="entry name" value="ANKYRIN REPEAT-CONTAINING PROTEIN-RELATED"/>
    <property type="match status" value="1"/>
</dbReference>
<dbReference type="AlphaFoldDB" id="A0A420YCH8"/>
<dbReference type="SMART" id="SM00248">
    <property type="entry name" value="ANK"/>
    <property type="match status" value="11"/>
</dbReference>
<dbReference type="InterPro" id="IPR036770">
    <property type="entry name" value="Ankyrin_rpt-contain_sf"/>
</dbReference>
<dbReference type="PROSITE" id="PS50297">
    <property type="entry name" value="ANK_REP_REGION"/>
    <property type="match status" value="4"/>
</dbReference>
<evidence type="ECO:0000313" key="5">
    <source>
        <dbReference type="EMBL" id="RKU45609.1"/>
    </source>
</evidence>
<feature type="repeat" description="ANK" evidence="3">
    <location>
        <begin position="1016"/>
        <end position="1048"/>
    </location>
</feature>
<gene>
    <name evidence="5" type="ORF">DL546_008098</name>
</gene>
<dbReference type="OrthoDB" id="539213at2759"/>
<feature type="repeat" description="ANK" evidence="3">
    <location>
        <begin position="946"/>
        <end position="974"/>
    </location>
</feature>
<dbReference type="Proteomes" id="UP000275385">
    <property type="component" value="Unassembled WGS sequence"/>
</dbReference>
<feature type="repeat" description="ANK" evidence="3">
    <location>
        <begin position="896"/>
        <end position="928"/>
    </location>
</feature>
<protein>
    <submittedName>
        <fullName evidence="5">Uncharacterized protein</fullName>
    </submittedName>
</protein>
<feature type="compositionally biased region" description="Polar residues" evidence="4">
    <location>
        <begin position="1"/>
        <end position="26"/>
    </location>
</feature>
<proteinExistence type="predicted"/>
<dbReference type="InterPro" id="IPR002110">
    <property type="entry name" value="Ankyrin_rpt"/>
</dbReference>
<dbReference type="SUPFAM" id="SSF48403">
    <property type="entry name" value="Ankyrin repeat"/>
    <property type="match status" value="2"/>
</dbReference>
<evidence type="ECO:0000256" key="2">
    <source>
        <dbReference type="ARBA" id="ARBA00023043"/>
    </source>
</evidence>
<evidence type="ECO:0000256" key="1">
    <source>
        <dbReference type="ARBA" id="ARBA00022737"/>
    </source>
</evidence>
<evidence type="ECO:0000313" key="6">
    <source>
        <dbReference type="Proteomes" id="UP000275385"/>
    </source>
</evidence>
<comment type="caution">
    <text evidence="5">The sequence shown here is derived from an EMBL/GenBank/DDBJ whole genome shotgun (WGS) entry which is preliminary data.</text>
</comment>
<feature type="repeat" description="ANK" evidence="3">
    <location>
        <begin position="981"/>
        <end position="1013"/>
    </location>
</feature>
<keyword evidence="6" id="KW-1185">Reference proteome</keyword>
<feature type="compositionally biased region" description="Acidic residues" evidence="4">
    <location>
        <begin position="1203"/>
        <end position="1212"/>
    </location>
</feature>
<feature type="compositionally biased region" description="Acidic residues" evidence="4">
    <location>
        <begin position="1163"/>
        <end position="1182"/>
    </location>
</feature>
<dbReference type="EMBL" id="QVQW01000020">
    <property type="protein sequence ID" value="RKU45609.1"/>
    <property type="molecule type" value="Genomic_DNA"/>
</dbReference>
<feature type="region of interest" description="Disordered" evidence="4">
    <location>
        <begin position="1"/>
        <end position="39"/>
    </location>
</feature>
<feature type="region of interest" description="Disordered" evidence="4">
    <location>
        <begin position="1196"/>
        <end position="1256"/>
    </location>
</feature>
<sequence length="1280" mass="141026">MAATTDTRLNPQHATGSGSRFTTLSSRRVDPAPKNPGSFSASLMSNEAHEWPATLPWMEFVASHDSDLNHLFPLRGEAASRSLGRIRAAFRNSLRKSSRRTNIPCSILCPDACVIAVGSPSVAKSIAWAETLDIAVPGVAKGAPETYQGEHADALLAMASESWSQARRAAFKMLVYQVSNNLIAVTPFDEIDDDFADNDQYKRIVATFRACGPPVSQWVRESRRNRGSSWTAFKEKLFVAAVNVADLQLMQALLRCGVNPNQPVMTITSERYERPIQLAADSRMMDVVVATLSSLHMAADAGCSDFVELLLPRNRLGVYVDAPHPLDVRIPSWTVKHTPLISVLSSREWIPHRVRYPHMRSVGDIMHGYDSEDGNEEQEPDTSDVFRAFKHILDHHIYGYKPDDDKVIIQDALVLAATCVPNRVIEALIGAGGDVTQPNELGVKPLVAAVSHGGRMSAVELLIGQGAPVNEGPDRPSALHMAALAGVVDAACALITEYKADIHMPARISCKLQALIGYSDKKLEDVAHTPLQLALHRDKETPRRLFMQRLGRKARDKYATIAMELLKHGAKLVGGELVASVRFRSKALVAALLEHGADPHEKNRDGKTALQVLLTGDDGYNVHIERKRTQDRDVDIAGLLLDAGVTLSGGEVWGACRLGDIDLVNLIVKHGGQLTDIGPAGESVLEAAYACRSLPLIGLLNGPYAWKLPYDSKALCMAVFQEATNLMQELLHGVRLEHRDIAELLHCRDSARIDPVFEATALGMACSLPDDLTISMLLELNSPPASCIIPVRDEPRFNLDLIWSNDMLRWKLIGCYEHDKTVTGFWNRGGEGLIRCSVLVYALEGKVAWYHLQYMLEAGHRPCSLALLCAVKWCNEGQMDELLDYAGDVNETWRPEAPTVLQFAVMLEKVGMVKLLLERGADVNALPGIRGPPSSSVDADTPNELRPRAALQAAVELGHLELIDLLLQAGADVNGPVSPDAGASCLQLAAQKGYLGIARMLLEPGADVNCPRARNHGRTALEAAAEHGRLDMVHFLLHNGADTNGYENGTRETGMGIWQWLRAIRLAKQGGHGAVARVLEQHRDMGVWHERCLAWKGLLSATFKVPTTDEIEKDRIPGNQLWDGKETEDDMDYDDYLDESMGDSDDDTGDDSEKSTDYYDMGISEDDSLDDSDEADTDDDRDADIGVDALMQMYGNGSVQDDKDVEEEDEDNPSEKHGVGLLDEPDDDDDNDDDDDEQDARPRKKRRTEGSSQQTRKIRMWKIYNNGKMLLFIYCYTVWP</sequence>
<organism evidence="5 6">
    <name type="scientific">Coniochaeta pulveracea</name>
    <dbReference type="NCBI Taxonomy" id="177199"/>
    <lineage>
        <taxon>Eukaryota</taxon>
        <taxon>Fungi</taxon>
        <taxon>Dikarya</taxon>
        <taxon>Ascomycota</taxon>
        <taxon>Pezizomycotina</taxon>
        <taxon>Sordariomycetes</taxon>
        <taxon>Sordariomycetidae</taxon>
        <taxon>Coniochaetales</taxon>
        <taxon>Coniochaetaceae</taxon>
        <taxon>Coniochaeta</taxon>
    </lineage>
</organism>
<evidence type="ECO:0000256" key="4">
    <source>
        <dbReference type="SAM" id="MobiDB-lite"/>
    </source>
</evidence>
<accession>A0A420YCH8</accession>
<feature type="compositionally biased region" description="Acidic residues" evidence="4">
    <location>
        <begin position="1126"/>
        <end position="1150"/>
    </location>
</feature>